<comment type="caution">
    <text evidence="2">The sequence shown here is derived from an EMBL/GenBank/DDBJ whole genome shotgun (WGS) entry which is preliminary data.</text>
</comment>
<protein>
    <submittedName>
        <fullName evidence="2">Uncharacterized protein</fullName>
    </submittedName>
</protein>
<gene>
    <name evidence="2" type="ORF">ANE_LOCUS25432</name>
</gene>
<evidence type="ECO:0000256" key="1">
    <source>
        <dbReference type="SAM" id="MobiDB-lite"/>
    </source>
</evidence>
<dbReference type="EMBL" id="CABITT030000008">
    <property type="protein sequence ID" value="VVB14988.1"/>
    <property type="molecule type" value="Genomic_DNA"/>
</dbReference>
<proteinExistence type="predicted"/>
<sequence>MVKAKFKRVNYTDVAQESPIPGRGASASAQGAPTHVSSQAEKAAEISLAGKKAGKRVADPPAEAAKKLSEKEVMKKRPSKAAAEGSKKKQRVVVSTQKSASVEVAATGSEEGQAAYDLSHALSYAPISLASMEHFFSEPDDLIEAEAYQLFTGSIMEMITHGNLIIEKYDCRSRGLLKKLEDYPSVKKEAKKVPGLEKKVAA</sequence>
<keyword evidence="3" id="KW-1185">Reference proteome</keyword>
<name>A0A565CMP1_9BRAS</name>
<feature type="compositionally biased region" description="Polar residues" evidence="1">
    <location>
        <begin position="27"/>
        <end position="40"/>
    </location>
</feature>
<feature type="region of interest" description="Disordered" evidence="1">
    <location>
        <begin position="1"/>
        <end position="94"/>
    </location>
</feature>
<organism evidence="2 3">
    <name type="scientific">Arabis nemorensis</name>
    <dbReference type="NCBI Taxonomy" id="586526"/>
    <lineage>
        <taxon>Eukaryota</taxon>
        <taxon>Viridiplantae</taxon>
        <taxon>Streptophyta</taxon>
        <taxon>Embryophyta</taxon>
        <taxon>Tracheophyta</taxon>
        <taxon>Spermatophyta</taxon>
        <taxon>Magnoliopsida</taxon>
        <taxon>eudicotyledons</taxon>
        <taxon>Gunneridae</taxon>
        <taxon>Pentapetalae</taxon>
        <taxon>rosids</taxon>
        <taxon>malvids</taxon>
        <taxon>Brassicales</taxon>
        <taxon>Brassicaceae</taxon>
        <taxon>Arabideae</taxon>
        <taxon>Arabis</taxon>
    </lineage>
</organism>
<evidence type="ECO:0000313" key="2">
    <source>
        <dbReference type="EMBL" id="VVB14988.1"/>
    </source>
</evidence>
<dbReference type="AlphaFoldDB" id="A0A565CMP1"/>
<feature type="compositionally biased region" description="Basic and acidic residues" evidence="1">
    <location>
        <begin position="64"/>
        <end position="75"/>
    </location>
</feature>
<accession>A0A565CMP1</accession>
<evidence type="ECO:0000313" key="3">
    <source>
        <dbReference type="Proteomes" id="UP000489600"/>
    </source>
</evidence>
<dbReference type="Proteomes" id="UP000489600">
    <property type="component" value="Unassembled WGS sequence"/>
</dbReference>
<reference evidence="2" key="1">
    <citation type="submission" date="2019-07" db="EMBL/GenBank/DDBJ databases">
        <authorList>
            <person name="Dittberner H."/>
        </authorList>
    </citation>
    <scope>NUCLEOTIDE SEQUENCE [LARGE SCALE GENOMIC DNA]</scope>
</reference>